<dbReference type="RefSeq" id="WP_209602771.1">
    <property type="nucleotide sequence ID" value="NZ_JAGILA010000004.1"/>
</dbReference>
<keyword evidence="9" id="KW-0067">ATP-binding</keyword>
<keyword evidence="16" id="KW-1185">Reference proteome</keyword>
<feature type="domain" description="Signal transduction histidine kinase HWE region" evidence="14">
    <location>
        <begin position="142"/>
        <end position="217"/>
    </location>
</feature>
<dbReference type="InterPro" id="IPR036890">
    <property type="entry name" value="HATPase_C_sf"/>
</dbReference>
<keyword evidence="12 13" id="KW-0472">Membrane</keyword>
<protein>
    <recommendedName>
        <fullName evidence="3">histidine kinase</fullName>
        <ecNumber evidence="3">2.7.13.3</ecNumber>
    </recommendedName>
</protein>
<dbReference type="EC" id="2.7.13.3" evidence="3"/>
<dbReference type="InterPro" id="IPR025201">
    <property type="entry name" value="KdpD_TM"/>
</dbReference>
<keyword evidence="11" id="KW-0902">Two-component regulatory system</keyword>
<comment type="catalytic activity">
    <reaction evidence="1">
        <text>ATP + protein L-histidine = ADP + protein N-phospho-L-histidine.</text>
        <dbReference type="EC" id="2.7.13.3"/>
    </reaction>
</comment>
<dbReference type="InterPro" id="IPR038318">
    <property type="entry name" value="KdpD_sf"/>
</dbReference>
<evidence type="ECO:0000256" key="13">
    <source>
        <dbReference type="SAM" id="Phobius"/>
    </source>
</evidence>
<evidence type="ECO:0000313" key="15">
    <source>
        <dbReference type="EMBL" id="MBP2237005.1"/>
    </source>
</evidence>
<proteinExistence type="predicted"/>
<keyword evidence="10 13" id="KW-1133">Transmembrane helix</keyword>
<dbReference type="Proteomes" id="UP000730739">
    <property type="component" value="Unassembled WGS sequence"/>
</dbReference>
<dbReference type="Pfam" id="PF13493">
    <property type="entry name" value="DUF4118"/>
    <property type="match status" value="1"/>
</dbReference>
<evidence type="ECO:0000256" key="9">
    <source>
        <dbReference type="ARBA" id="ARBA00022840"/>
    </source>
</evidence>
<accession>A0ABS4R287</accession>
<gene>
    <name evidence="15" type="ORF">J2Z31_003519</name>
</gene>
<dbReference type="GO" id="GO:0016301">
    <property type="term" value="F:kinase activity"/>
    <property type="evidence" value="ECO:0007669"/>
    <property type="project" value="UniProtKB-KW"/>
</dbReference>
<evidence type="ECO:0000256" key="6">
    <source>
        <dbReference type="ARBA" id="ARBA00022692"/>
    </source>
</evidence>
<evidence type="ECO:0000256" key="8">
    <source>
        <dbReference type="ARBA" id="ARBA00022777"/>
    </source>
</evidence>
<evidence type="ECO:0000256" key="3">
    <source>
        <dbReference type="ARBA" id="ARBA00012438"/>
    </source>
</evidence>
<dbReference type="InterPro" id="IPR011102">
    <property type="entry name" value="Sig_transdc_His_kinase_HWE"/>
</dbReference>
<evidence type="ECO:0000256" key="7">
    <source>
        <dbReference type="ARBA" id="ARBA00022741"/>
    </source>
</evidence>
<dbReference type="Gene3D" id="1.20.120.620">
    <property type="entry name" value="Backbone structure of the membrane domain of e. Coli histidine kinase receptor kdpd"/>
    <property type="match status" value="1"/>
</dbReference>
<evidence type="ECO:0000313" key="16">
    <source>
        <dbReference type="Proteomes" id="UP000730739"/>
    </source>
</evidence>
<feature type="transmembrane region" description="Helical" evidence="13">
    <location>
        <begin position="27"/>
        <end position="45"/>
    </location>
</feature>
<feature type="transmembrane region" description="Helical" evidence="13">
    <location>
        <begin position="57"/>
        <end position="89"/>
    </location>
</feature>
<dbReference type="PANTHER" id="PTHR41523">
    <property type="entry name" value="TWO-COMPONENT SYSTEM SENSOR PROTEIN"/>
    <property type="match status" value="1"/>
</dbReference>
<dbReference type="PANTHER" id="PTHR41523:SF7">
    <property type="entry name" value="HISTIDINE KINASE"/>
    <property type="match status" value="1"/>
</dbReference>
<evidence type="ECO:0000256" key="12">
    <source>
        <dbReference type="ARBA" id="ARBA00023136"/>
    </source>
</evidence>
<evidence type="ECO:0000256" key="1">
    <source>
        <dbReference type="ARBA" id="ARBA00000085"/>
    </source>
</evidence>
<keyword evidence="4" id="KW-0597">Phosphoprotein</keyword>
<feature type="transmembrane region" description="Helical" evidence="13">
    <location>
        <begin position="101"/>
        <end position="126"/>
    </location>
</feature>
<reference evidence="15 16" key="1">
    <citation type="submission" date="2021-03" db="EMBL/GenBank/DDBJ databases">
        <title>Genomic Encyclopedia of Type Strains, Phase IV (KMG-IV): sequencing the most valuable type-strain genomes for metagenomic binning, comparative biology and taxonomic classification.</title>
        <authorList>
            <person name="Goeker M."/>
        </authorList>
    </citation>
    <scope>NUCLEOTIDE SEQUENCE [LARGE SCALE GENOMIC DNA]</scope>
    <source>
        <strain evidence="15 16">DSM 13372</strain>
    </source>
</reference>
<dbReference type="Pfam" id="PF07536">
    <property type="entry name" value="HWE_HK"/>
    <property type="match status" value="1"/>
</dbReference>
<keyword evidence="8 15" id="KW-0418">Kinase</keyword>
<dbReference type="Gene3D" id="3.30.565.10">
    <property type="entry name" value="Histidine kinase-like ATPase, C-terminal domain"/>
    <property type="match status" value="1"/>
</dbReference>
<dbReference type="SUPFAM" id="SSF55874">
    <property type="entry name" value="ATPase domain of HSP90 chaperone/DNA topoisomerase II/histidine kinase"/>
    <property type="match status" value="1"/>
</dbReference>
<dbReference type="EMBL" id="JAGILA010000004">
    <property type="protein sequence ID" value="MBP2237005.1"/>
    <property type="molecule type" value="Genomic_DNA"/>
</dbReference>
<evidence type="ECO:0000256" key="2">
    <source>
        <dbReference type="ARBA" id="ARBA00004141"/>
    </source>
</evidence>
<organism evidence="15 16">
    <name type="scientific">Sinorhizobium kostiense</name>
    <dbReference type="NCBI Taxonomy" id="76747"/>
    <lineage>
        <taxon>Bacteria</taxon>
        <taxon>Pseudomonadati</taxon>
        <taxon>Pseudomonadota</taxon>
        <taxon>Alphaproteobacteria</taxon>
        <taxon>Hyphomicrobiales</taxon>
        <taxon>Rhizobiaceae</taxon>
        <taxon>Sinorhizobium/Ensifer group</taxon>
        <taxon>Sinorhizobium</taxon>
    </lineage>
</organism>
<comment type="caution">
    <text evidence="15">The sequence shown here is derived from an EMBL/GenBank/DDBJ whole genome shotgun (WGS) entry which is preliminary data.</text>
</comment>
<evidence type="ECO:0000256" key="10">
    <source>
        <dbReference type="ARBA" id="ARBA00022989"/>
    </source>
</evidence>
<dbReference type="SMART" id="SM00911">
    <property type="entry name" value="HWE_HK"/>
    <property type="match status" value="1"/>
</dbReference>
<evidence type="ECO:0000256" key="4">
    <source>
        <dbReference type="ARBA" id="ARBA00022553"/>
    </source>
</evidence>
<comment type="subcellular location">
    <subcellularLocation>
        <location evidence="2">Membrane</location>
        <topology evidence="2">Multi-pass membrane protein</topology>
    </subcellularLocation>
</comment>
<keyword evidence="7" id="KW-0547">Nucleotide-binding</keyword>
<keyword evidence="6 13" id="KW-0812">Transmembrane</keyword>
<keyword evidence="5" id="KW-0808">Transferase</keyword>
<sequence>MNEASGFRLTKRFVSRLPQGPVSFSRALSSAVVAVSIATLIRYLIDPLVAGVPFITMFPAVVAACMFGGILGGVIAATLGGAVAAYAWLPPLNSWALSTQSWIVLATFVLAAALIIAVAGLVHLLIRALRQAESRSELIANEMKHRVSNLLQMTDALARQTFKEVDKEPQRAFSQRLNAMSAVLRMSDPVSSRDLKALLQAVLGPVSADRIVMSGPEVDVSPEKAIKLALLFNELVTNATKYGALSTDEGRVHIEWKRDQRTIYLQWRETGGPPVTPPQRRGFGSHLIEAVLNSEEGNSALDFQPAGLVCSVSILRY</sequence>
<evidence type="ECO:0000256" key="5">
    <source>
        <dbReference type="ARBA" id="ARBA00022679"/>
    </source>
</evidence>
<evidence type="ECO:0000256" key="11">
    <source>
        <dbReference type="ARBA" id="ARBA00023012"/>
    </source>
</evidence>
<name>A0ABS4R287_9HYPH</name>
<evidence type="ECO:0000259" key="14">
    <source>
        <dbReference type="SMART" id="SM00911"/>
    </source>
</evidence>